<evidence type="ECO:0000313" key="2">
    <source>
        <dbReference type="EMBL" id="KAK8235878.1"/>
    </source>
</evidence>
<name>A0ABR1YR14_9PEZI</name>
<dbReference type="Proteomes" id="UP001492380">
    <property type="component" value="Unassembled WGS sequence"/>
</dbReference>
<gene>
    <name evidence="2" type="ORF">HDK90DRAFT_466199</name>
</gene>
<keyword evidence="3" id="KW-1185">Reference proteome</keyword>
<dbReference type="EMBL" id="JBBWRZ010000005">
    <property type="protein sequence ID" value="KAK8235878.1"/>
    <property type="molecule type" value="Genomic_DNA"/>
</dbReference>
<reference evidence="2 3" key="1">
    <citation type="submission" date="2024-04" db="EMBL/GenBank/DDBJ databases">
        <title>Phyllosticta paracitricarpa is synonymous to the EU quarantine fungus P. citricarpa based on phylogenomic analyses.</title>
        <authorList>
            <consortium name="Lawrence Berkeley National Laboratory"/>
            <person name="Van Ingen-Buijs V.A."/>
            <person name="Van Westerhoven A.C."/>
            <person name="Haridas S."/>
            <person name="Skiadas P."/>
            <person name="Martin F."/>
            <person name="Groenewald J.Z."/>
            <person name="Crous P.W."/>
            <person name="Seidl M.F."/>
        </authorList>
    </citation>
    <scope>NUCLEOTIDE SEQUENCE [LARGE SCALE GENOMIC DNA]</scope>
    <source>
        <strain evidence="2 3">CBS 123374</strain>
    </source>
</reference>
<organism evidence="2 3">
    <name type="scientific">Phyllosticta capitalensis</name>
    <dbReference type="NCBI Taxonomy" id="121624"/>
    <lineage>
        <taxon>Eukaryota</taxon>
        <taxon>Fungi</taxon>
        <taxon>Dikarya</taxon>
        <taxon>Ascomycota</taxon>
        <taxon>Pezizomycotina</taxon>
        <taxon>Dothideomycetes</taxon>
        <taxon>Dothideomycetes incertae sedis</taxon>
        <taxon>Botryosphaeriales</taxon>
        <taxon>Phyllostictaceae</taxon>
        <taxon>Phyllosticta</taxon>
    </lineage>
</organism>
<protein>
    <submittedName>
        <fullName evidence="2">Uncharacterized protein</fullName>
    </submittedName>
</protein>
<evidence type="ECO:0000313" key="3">
    <source>
        <dbReference type="Proteomes" id="UP001492380"/>
    </source>
</evidence>
<accession>A0ABR1YR14</accession>
<sequence>MAKSFDTNAALAKLDVLWEELRLVDLENANPADVLDRIEALQHQILDAYKQEDDTNAAAQPGLSPSLMPHKCSTAPEICVWANSCHSREECLKIGRAFLRGRYSNDAIRRMASINNAYDKGYYTVSTPEDYDYPPGATGAIKRQPKLPLGSKGLKRNWDEGVPADEDVYVPQGTNRKLENRPSNGRWFYPRPSLLRSEYASD</sequence>
<evidence type="ECO:0000256" key="1">
    <source>
        <dbReference type="SAM" id="MobiDB-lite"/>
    </source>
</evidence>
<feature type="region of interest" description="Disordered" evidence="1">
    <location>
        <begin position="152"/>
        <end position="186"/>
    </location>
</feature>
<proteinExistence type="predicted"/>
<comment type="caution">
    <text evidence="2">The sequence shown here is derived from an EMBL/GenBank/DDBJ whole genome shotgun (WGS) entry which is preliminary data.</text>
</comment>